<dbReference type="EMBL" id="JBHTMM010000154">
    <property type="protein sequence ID" value="MFD1313025.1"/>
    <property type="molecule type" value="Genomic_DNA"/>
</dbReference>
<keyword evidence="4" id="KW-0479">Metal-binding</keyword>
<evidence type="ECO:0000256" key="2">
    <source>
        <dbReference type="ARBA" id="ARBA00006217"/>
    </source>
</evidence>
<dbReference type="PANTHER" id="PTHR43175:SF3">
    <property type="entry name" value="CARBON DISULFIDE HYDROLASE"/>
    <property type="match status" value="1"/>
</dbReference>
<dbReference type="InterPro" id="IPR001765">
    <property type="entry name" value="Carbonic_anhydrase"/>
</dbReference>
<evidence type="ECO:0000256" key="1">
    <source>
        <dbReference type="ARBA" id="ARBA00001947"/>
    </source>
</evidence>
<keyword evidence="9" id="KW-1185">Reference proteome</keyword>
<dbReference type="SUPFAM" id="SSF53056">
    <property type="entry name" value="beta-carbonic anhydrase, cab"/>
    <property type="match status" value="1"/>
</dbReference>
<proteinExistence type="inferred from homology"/>
<evidence type="ECO:0000256" key="6">
    <source>
        <dbReference type="ARBA" id="ARBA00024993"/>
    </source>
</evidence>
<dbReference type="Proteomes" id="UP001597058">
    <property type="component" value="Unassembled WGS sequence"/>
</dbReference>
<evidence type="ECO:0000256" key="3">
    <source>
        <dbReference type="ARBA" id="ARBA00012925"/>
    </source>
</evidence>
<dbReference type="Gene3D" id="3.40.1050.10">
    <property type="entry name" value="Carbonic anhydrase"/>
    <property type="match status" value="1"/>
</dbReference>
<dbReference type="EC" id="4.2.1.1" evidence="3"/>
<comment type="function">
    <text evidence="6">Catalyzes the reversible hydration of carbon dioxide to form bicarbonate.</text>
</comment>
<evidence type="ECO:0000313" key="8">
    <source>
        <dbReference type="EMBL" id="MFD1313025.1"/>
    </source>
</evidence>
<comment type="caution">
    <text evidence="8">The sequence shown here is derived from an EMBL/GenBank/DDBJ whole genome shotgun (WGS) entry which is preliminary data.</text>
</comment>
<evidence type="ECO:0000256" key="4">
    <source>
        <dbReference type="ARBA" id="ARBA00022723"/>
    </source>
</evidence>
<sequence>MTDITELVRRNADFATGEYPTGPSLTINPTGNMMVIGCVDPRVDPSHVLGIRHGEAAVIRNVGGRITPATLRTMKMLRKVGEANPDGKAAGPWNLVILHHTDCGMNDLAPFEDLLAEYFEIPRGELAAKSVSDPYGSVRVDVGIIRQEVHRPDFLVSGLVYDVATGTVEVVIPPAA</sequence>
<evidence type="ECO:0000256" key="5">
    <source>
        <dbReference type="ARBA" id="ARBA00022833"/>
    </source>
</evidence>
<gene>
    <name evidence="8" type="ORF">ACFQ5X_45690</name>
</gene>
<dbReference type="Pfam" id="PF00484">
    <property type="entry name" value="Pro_CA"/>
    <property type="match status" value="1"/>
</dbReference>
<comment type="cofactor">
    <cofactor evidence="1">
        <name>Zn(2+)</name>
        <dbReference type="ChEBI" id="CHEBI:29105"/>
    </cofactor>
</comment>
<dbReference type="SMART" id="SM00947">
    <property type="entry name" value="Pro_CA"/>
    <property type="match status" value="1"/>
</dbReference>
<accession>A0ABW3XV55</accession>
<keyword evidence="5" id="KW-0862">Zinc</keyword>
<reference evidence="9" key="1">
    <citation type="journal article" date="2019" name="Int. J. Syst. Evol. Microbiol.">
        <title>The Global Catalogue of Microorganisms (GCM) 10K type strain sequencing project: providing services to taxonomists for standard genome sequencing and annotation.</title>
        <authorList>
            <consortium name="The Broad Institute Genomics Platform"/>
            <consortium name="The Broad Institute Genome Sequencing Center for Infectious Disease"/>
            <person name="Wu L."/>
            <person name="Ma J."/>
        </authorList>
    </citation>
    <scope>NUCLEOTIDE SEQUENCE [LARGE SCALE GENOMIC DNA]</scope>
    <source>
        <strain evidence="9">CGMCC 4.7020</strain>
    </source>
</reference>
<dbReference type="InterPro" id="IPR036874">
    <property type="entry name" value="Carbonic_anhydrase_sf"/>
</dbReference>
<name>A0ABW3XV55_9ACTN</name>
<organism evidence="8 9">
    <name type="scientific">Streptomyces kaempferi</name>
    <dbReference type="NCBI Taxonomy" id="333725"/>
    <lineage>
        <taxon>Bacteria</taxon>
        <taxon>Bacillati</taxon>
        <taxon>Actinomycetota</taxon>
        <taxon>Actinomycetes</taxon>
        <taxon>Kitasatosporales</taxon>
        <taxon>Streptomycetaceae</taxon>
        <taxon>Streptomyces</taxon>
    </lineage>
</organism>
<dbReference type="PANTHER" id="PTHR43175">
    <property type="entry name" value="CARBONIC ANHYDRASE"/>
    <property type="match status" value="1"/>
</dbReference>
<protein>
    <recommendedName>
        <fullName evidence="3">carbonic anhydrase</fullName>
        <ecNumber evidence="3">4.2.1.1</ecNumber>
    </recommendedName>
</protein>
<evidence type="ECO:0000313" key="9">
    <source>
        <dbReference type="Proteomes" id="UP001597058"/>
    </source>
</evidence>
<comment type="similarity">
    <text evidence="2">Belongs to the beta-class carbonic anhydrase family.</text>
</comment>
<comment type="catalytic activity">
    <reaction evidence="7">
        <text>hydrogencarbonate + H(+) = CO2 + H2O</text>
        <dbReference type="Rhea" id="RHEA:10748"/>
        <dbReference type="ChEBI" id="CHEBI:15377"/>
        <dbReference type="ChEBI" id="CHEBI:15378"/>
        <dbReference type="ChEBI" id="CHEBI:16526"/>
        <dbReference type="ChEBI" id="CHEBI:17544"/>
        <dbReference type="EC" id="4.2.1.1"/>
    </reaction>
</comment>
<dbReference type="RefSeq" id="WP_381238279.1">
    <property type="nucleotide sequence ID" value="NZ_JBHSKH010000055.1"/>
</dbReference>
<evidence type="ECO:0000256" key="7">
    <source>
        <dbReference type="ARBA" id="ARBA00048348"/>
    </source>
</evidence>